<dbReference type="Gene3D" id="3.80.10.10">
    <property type="entry name" value="Ribonuclease Inhibitor"/>
    <property type="match status" value="1"/>
</dbReference>
<protein>
    <recommendedName>
        <fullName evidence="4">F-box domain-containing protein</fullName>
    </recommendedName>
</protein>
<dbReference type="InterPro" id="IPR032675">
    <property type="entry name" value="LRR_dom_sf"/>
</dbReference>
<organism evidence="2 3">
    <name type="scientific">Cladosporium halotolerans</name>
    <dbReference type="NCBI Taxonomy" id="1052096"/>
    <lineage>
        <taxon>Eukaryota</taxon>
        <taxon>Fungi</taxon>
        <taxon>Dikarya</taxon>
        <taxon>Ascomycota</taxon>
        <taxon>Pezizomycotina</taxon>
        <taxon>Dothideomycetes</taxon>
        <taxon>Dothideomycetidae</taxon>
        <taxon>Cladosporiales</taxon>
        <taxon>Cladosporiaceae</taxon>
        <taxon>Cladosporium</taxon>
    </lineage>
</organism>
<dbReference type="RefSeq" id="XP_069227906.1">
    <property type="nucleotide sequence ID" value="XM_069375151.1"/>
</dbReference>
<accession>A0AB34KNA1</accession>
<evidence type="ECO:0008006" key="4">
    <source>
        <dbReference type="Google" id="ProtNLM"/>
    </source>
</evidence>
<evidence type="ECO:0000313" key="3">
    <source>
        <dbReference type="Proteomes" id="UP000803884"/>
    </source>
</evidence>
<feature type="region of interest" description="Disordered" evidence="1">
    <location>
        <begin position="343"/>
        <end position="374"/>
    </location>
</feature>
<keyword evidence="3" id="KW-1185">Reference proteome</keyword>
<reference evidence="2 3" key="1">
    <citation type="journal article" date="2020" name="Microbiol. Resour. Announc.">
        <title>Draft Genome Sequence of a Cladosporium Species Isolated from the Mesophotic Ascidian Didemnum maculosum.</title>
        <authorList>
            <person name="Gioti A."/>
            <person name="Siaperas R."/>
            <person name="Nikolaivits E."/>
            <person name="Le Goff G."/>
            <person name="Ouazzani J."/>
            <person name="Kotoulas G."/>
            <person name="Topakas E."/>
        </authorList>
    </citation>
    <scope>NUCLEOTIDE SEQUENCE [LARGE SCALE GENOMIC DNA]</scope>
    <source>
        <strain evidence="2 3">TM138-S3</strain>
    </source>
</reference>
<dbReference type="GeneID" id="96007989"/>
<proteinExistence type="predicted"/>
<name>A0AB34KNA1_9PEZI</name>
<gene>
    <name evidence="2" type="ORF">WHR41_06546</name>
</gene>
<feature type="compositionally biased region" description="Polar residues" evidence="1">
    <location>
        <begin position="343"/>
        <end position="368"/>
    </location>
</feature>
<dbReference type="AlphaFoldDB" id="A0AB34KNA1"/>
<evidence type="ECO:0000313" key="2">
    <source>
        <dbReference type="EMBL" id="KAL1584800.1"/>
    </source>
</evidence>
<dbReference type="EMBL" id="JAAQHG020000023">
    <property type="protein sequence ID" value="KAL1584800.1"/>
    <property type="molecule type" value="Genomic_DNA"/>
</dbReference>
<dbReference type="Proteomes" id="UP000803884">
    <property type="component" value="Unassembled WGS sequence"/>
</dbReference>
<evidence type="ECO:0000256" key="1">
    <source>
        <dbReference type="SAM" id="MobiDB-lite"/>
    </source>
</evidence>
<comment type="caution">
    <text evidence="2">The sequence shown here is derived from an EMBL/GenBank/DDBJ whole genome shotgun (WGS) entry which is preliminary data.</text>
</comment>
<sequence>MASRHYSQSYTFQEIPPFVQYTSPVSSAPKTSGSPLPLNLIARIVSYLDDVGDIARVTRTSRLLYYMTLPQLYQKVSLHSYPEIRFVNGRPEGFGSGSPFMMALNGLSTKSHASVVRHFRLWGEWREVGVEDFAKGRIPDNSMLLNMMLRVACCQRKPHDSHHQIPLKRVPRPAVCIPAMPKLRTFKVIDFDPLCYPDDISFLIAGSKNLSDLRLHFSPRMRRNAEPTLNMGTFFSRCIKSGYMPKLKHFAMQNWFGPNTQSFNEVIDYQICKSMTFLDTFGGAQGGSANVYVDDTWRELPADLKLFFHTIRFNEFAPQHVALLQRSPGLEYCYIVNDRTGKPTMSTTQSPTSDYITPDRSPSTTSPDTAERNNEISSLGRDYLRALTTHHGSTLKHLLLSNQWPLSEIDLTNLIRSCPNLTQLGMVLGFPNHEILRLLMPFLPKLYALRILKDESSTASGEEPFVPEEKMVAVMGRDLYVAQNFTVKWVGVGALIFRCGGAFEHVYADGSTEMRRKVELVDPKLVKEVEIWRLDTLDIMAEDNTGG</sequence>